<evidence type="ECO:0000313" key="2">
    <source>
        <dbReference type="Proteomes" id="UP000028607"/>
    </source>
</evidence>
<dbReference type="Proteomes" id="UP000028607">
    <property type="component" value="Unassembled WGS sequence"/>
</dbReference>
<dbReference type="EMBL" id="AQRC01000001">
    <property type="protein sequence ID" value="KFE36626.1"/>
    <property type="molecule type" value="Genomic_DNA"/>
</dbReference>
<proteinExistence type="predicted"/>
<dbReference type="STRING" id="1317124.DW2_00670"/>
<comment type="caution">
    <text evidence="1">The sequence shown here is derived from an EMBL/GenBank/DDBJ whole genome shotgun (WGS) entry which is preliminary data.</text>
</comment>
<keyword evidence="2" id="KW-1185">Reference proteome</keyword>
<reference evidence="2" key="1">
    <citation type="submission" date="2013-04" db="EMBL/GenBank/DDBJ databases">
        <title>Thioclava sp. 13D2W-2 Genome Sequencing.</title>
        <authorList>
            <person name="Lai Q."/>
            <person name="Li G."/>
            <person name="Shao Z."/>
        </authorList>
    </citation>
    <scope>NUCLEOTIDE SEQUENCE [LARGE SCALE GENOMIC DNA]</scope>
    <source>
        <strain evidence="2">13D2W-2</strain>
    </source>
</reference>
<sequence>MTAGLATIFRLPLESAGGETHQSASLTEGRALPLDGEWAVAHAGPEHAGAPCPTAFVPAREGLQGHPDPGVFCTVIDGGETASGDRIEVL</sequence>
<dbReference type="AlphaFoldDB" id="A0A085U0X9"/>
<gene>
    <name evidence="1" type="ORF">DW2_00670</name>
</gene>
<name>A0A085U0X9_9RHOB</name>
<protein>
    <recommendedName>
        <fullName evidence="3">MOSC domain-containing protein</fullName>
    </recommendedName>
</protein>
<organism evidence="1 2">
    <name type="scientific">Thioclava atlantica</name>
    <dbReference type="NCBI Taxonomy" id="1317124"/>
    <lineage>
        <taxon>Bacteria</taxon>
        <taxon>Pseudomonadati</taxon>
        <taxon>Pseudomonadota</taxon>
        <taxon>Alphaproteobacteria</taxon>
        <taxon>Rhodobacterales</taxon>
        <taxon>Paracoccaceae</taxon>
        <taxon>Thioclava</taxon>
    </lineage>
</organism>
<reference evidence="1 2" key="2">
    <citation type="journal article" date="2015" name="Antonie Van Leeuwenhoek">
        <title>Thioclava indica sp. nov., isolated from surface seawater of the Indian Ocean.</title>
        <authorList>
            <person name="Liu Y."/>
            <person name="Lai Q."/>
            <person name="Du J."/>
            <person name="Xu H."/>
            <person name="Jiang L."/>
            <person name="Shao Z."/>
        </authorList>
    </citation>
    <scope>NUCLEOTIDE SEQUENCE [LARGE SCALE GENOMIC DNA]</scope>
    <source>
        <strain evidence="1 2">13D2W-2</strain>
    </source>
</reference>
<accession>A0A085U0X9</accession>
<evidence type="ECO:0008006" key="3">
    <source>
        <dbReference type="Google" id="ProtNLM"/>
    </source>
</evidence>
<evidence type="ECO:0000313" key="1">
    <source>
        <dbReference type="EMBL" id="KFE36626.1"/>
    </source>
</evidence>